<gene>
    <name evidence="3" type="ORF">RMAR1173_LOCUS5301</name>
</gene>
<feature type="region of interest" description="Disordered" evidence="1">
    <location>
        <begin position="351"/>
        <end position="430"/>
    </location>
</feature>
<feature type="region of interest" description="Disordered" evidence="1">
    <location>
        <begin position="73"/>
        <end position="107"/>
    </location>
</feature>
<feature type="region of interest" description="Disordered" evidence="1">
    <location>
        <begin position="20"/>
        <end position="61"/>
    </location>
</feature>
<keyword evidence="2" id="KW-0812">Transmembrane</keyword>
<protein>
    <submittedName>
        <fullName evidence="3">Uncharacterized protein</fullName>
    </submittedName>
</protein>
<evidence type="ECO:0000256" key="2">
    <source>
        <dbReference type="SAM" id="Phobius"/>
    </source>
</evidence>
<keyword evidence="2" id="KW-1133">Transmembrane helix</keyword>
<reference evidence="3" key="1">
    <citation type="submission" date="2021-01" db="EMBL/GenBank/DDBJ databases">
        <authorList>
            <person name="Corre E."/>
            <person name="Pelletier E."/>
            <person name="Niang G."/>
            <person name="Scheremetjew M."/>
            <person name="Finn R."/>
            <person name="Kale V."/>
            <person name="Holt S."/>
            <person name="Cochrane G."/>
            <person name="Meng A."/>
            <person name="Brown T."/>
            <person name="Cohen L."/>
        </authorList>
    </citation>
    <scope>NUCLEOTIDE SEQUENCE</scope>
    <source>
        <strain evidence="3">CCMP1243</strain>
    </source>
</reference>
<feature type="compositionally biased region" description="Basic and acidic residues" evidence="1">
    <location>
        <begin position="354"/>
        <end position="369"/>
    </location>
</feature>
<name>A0A7S2RK47_9STRA</name>
<evidence type="ECO:0000256" key="1">
    <source>
        <dbReference type="SAM" id="MobiDB-lite"/>
    </source>
</evidence>
<organism evidence="3">
    <name type="scientific">Rhizochromulina marina</name>
    <dbReference type="NCBI Taxonomy" id="1034831"/>
    <lineage>
        <taxon>Eukaryota</taxon>
        <taxon>Sar</taxon>
        <taxon>Stramenopiles</taxon>
        <taxon>Ochrophyta</taxon>
        <taxon>Dictyochophyceae</taxon>
        <taxon>Rhizochromulinales</taxon>
        <taxon>Rhizochromulina</taxon>
    </lineage>
</organism>
<feature type="compositionally biased region" description="Basic and acidic residues" evidence="1">
    <location>
        <begin position="392"/>
        <end position="405"/>
    </location>
</feature>
<feature type="transmembrane region" description="Helical" evidence="2">
    <location>
        <begin position="123"/>
        <end position="145"/>
    </location>
</feature>
<dbReference type="AlphaFoldDB" id="A0A7S2RK47"/>
<keyword evidence="2" id="KW-0472">Membrane</keyword>
<sequence>MARRALGAGCCACLAVGAGGSSPHDYVSGTPSSRGLARPGHGPPSLSGRPPSPPTGARTPFDADAMHWEAAGHGEGDAWRGTPTTGQRYAGAPSAPYGAPPPPRHGPLPDLVDARRRTVAGKAAVALSSSVAGSMVAAVVSAYIVHHLWSSVAVGVLLGFALSFIPGKLGDLTRALGVTLLLTLERRKALSGRFPFMRQLKCTLVRRRSRFPLNAPANLWRHSADGFSMTAVVLAAGLLGCAIGLTIADAARLSRFLIPHWLVALAAGGVMSSVTTAESVEGDLARCASMKAVGVARLVFDAAGDTRVASKTLSVAGLAGRKLAAFDQQYEVTRKVGRGVSWFVSRMSSSRAEAPSRRERRGPEREWDTARPGSRYPINSGLDRQPPSRDFVPTRRETPAPHDMHMPTSYGPPPSEEAERGYSSSPPSEW</sequence>
<feature type="compositionally biased region" description="Low complexity" evidence="1">
    <location>
        <begin position="39"/>
        <end position="49"/>
    </location>
</feature>
<evidence type="ECO:0000313" key="3">
    <source>
        <dbReference type="EMBL" id="CAD9673195.1"/>
    </source>
</evidence>
<feature type="transmembrane region" description="Helical" evidence="2">
    <location>
        <begin position="152"/>
        <end position="169"/>
    </location>
</feature>
<accession>A0A7S2RK47</accession>
<proteinExistence type="predicted"/>
<feature type="transmembrane region" description="Helical" evidence="2">
    <location>
        <begin position="227"/>
        <end position="248"/>
    </location>
</feature>
<dbReference type="EMBL" id="HBHJ01008205">
    <property type="protein sequence ID" value="CAD9673195.1"/>
    <property type="molecule type" value="Transcribed_RNA"/>
</dbReference>